<proteinExistence type="predicted"/>
<protein>
    <submittedName>
        <fullName evidence="1">Uncharacterized protein</fullName>
    </submittedName>
</protein>
<accession>A0ACC1R5B2</accession>
<dbReference type="EMBL" id="JANAKD010000133">
    <property type="protein sequence ID" value="KAJ3497178.1"/>
    <property type="molecule type" value="Genomic_DNA"/>
</dbReference>
<comment type="caution">
    <text evidence="1">The sequence shown here is derived from an EMBL/GenBank/DDBJ whole genome shotgun (WGS) entry which is preliminary data.</text>
</comment>
<keyword evidence="2" id="KW-1185">Reference proteome</keyword>
<gene>
    <name evidence="1" type="ORF">NLG97_g2097</name>
</gene>
<evidence type="ECO:0000313" key="2">
    <source>
        <dbReference type="Proteomes" id="UP001148737"/>
    </source>
</evidence>
<reference evidence="1" key="1">
    <citation type="submission" date="2022-07" db="EMBL/GenBank/DDBJ databases">
        <title>Genome Sequence of Lecanicillium saksenae.</title>
        <authorList>
            <person name="Buettner E."/>
        </authorList>
    </citation>
    <scope>NUCLEOTIDE SEQUENCE</scope>
    <source>
        <strain evidence="1">VT-O1</strain>
    </source>
</reference>
<dbReference type="Proteomes" id="UP001148737">
    <property type="component" value="Unassembled WGS sequence"/>
</dbReference>
<organism evidence="1 2">
    <name type="scientific">Lecanicillium saksenae</name>
    <dbReference type="NCBI Taxonomy" id="468837"/>
    <lineage>
        <taxon>Eukaryota</taxon>
        <taxon>Fungi</taxon>
        <taxon>Dikarya</taxon>
        <taxon>Ascomycota</taxon>
        <taxon>Pezizomycotina</taxon>
        <taxon>Sordariomycetes</taxon>
        <taxon>Hypocreomycetidae</taxon>
        <taxon>Hypocreales</taxon>
        <taxon>Cordycipitaceae</taxon>
        <taxon>Lecanicillium</taxon>
    </lineage>
</organism>
<name>A0ACC1R5B2_9HYPO</name>
<sequence>MRLKRGIERESCDFCHRRKIKCDKVARAATGIDCCTACERRDIACVVDDSTDIRLQKRRLNASRGFQSASITESTPFTTLPGPPPPPPSRSLTVIHDPAVSTEVAPGVEEGLFDLNAESSFFLDQIFMGNLAADWTNDTYAGLAMDVFAPSTSPVRPQTVPNIDHYQDLWHDCELPFDTFITSIHNHFDYAALPLPITFEDAFWSDVEDNTASAALVCAVACRGMPFTQEQDKWIFQKRLAIKFKQLFLRRQQDAPGKTPLDDIEALALMINFPHDQDTVSGLERLFLSKETLVLMTLQLGPATEECQLSRASERHTLLFWHVYGLDAFTCLDSKTISRIPETQSSPPMQYTGAGYLDAVLSLALVARAILQKLSGSARHGIRYHDIDSLYKQLEDWRSVSCPTHLRHWGNYEELLPEPCVNLQRAVLHMLRINCYMQIESWAEEHGVCIETLADHMASARIEYESLRALDEGAKIAKWLGDCRIGEFAVIDLAPNILRDINAGLGVWICLRGSRNSLKSTYRLRQGAEKDTAEIDIEAATMFRANVALAKSHSDTPTVLSRVDEHMDGLKRITASLSE</sequence>
<evidence type="ECO:0000313" key="1">
    <source>
        <dbReference type="EMBL" id="KAJ3497178.1"/>
    </source>
</evidence>